<evidence type="ECO:0000313" key="19">
    <source>
        <dbReference type="WBParaSite" id="SSTP_0000219900.1"/>
    </source>
</evidence>
<dbReference type="PANTHER" id="PTHR13697">
    <property type="entry name" value="PHOSPHOFRUCTOKINASE"/>
    <property type="match status" value="1"/>
</dbReference>
<dbReference type="InterPro" id="IPR022953">
    <property type="entry name" value="ATP_PFK"/>
</dbReference>
<feature type="region of interest" description="C-terminal regulatory PFK domain 2" evidence="15">
    <location>
        <begin position="439"/>
        <end position="810"/>
    </location>
</feature>
<dbReference type="GO" id="GO:0042802">
    <property type="term" value="F:identical protein binding"/>
    <property type="evidence" value="ECO:0007669"/>
    <property type="project" value="TreeGrafter"/>
</dbReference>
<dbReference type="GO" id="GO:0005945">
    <property type="term" value="C:6-phosphofructokinase complex"/>
    <property type="evidence" value="ECO:0007669"/>
    <property type="project" value="TreeGrafter"/>
</dbReference>
<feature type="binding site" description="in other chain" evidence="15">
    <location>
        <begin position="240"/>
        <end position="242"/>
    </location>
    <ligand>
        <name>substrate</name>
        <note>ligand shared between dimeric partners</note>
    </ligand>
</feature>
<dbReference type="Proteomes" id="UP000035681">
    <property type="component" value="Unplaced"/>
</dbReference>
<sequence length="810" mass="89465">MCVYSNKCAFYNKIMFTSKGNKLFHRDSIVPTMGHEGSTIIPNKYRGRGIAVFTSGGDAPGMNAAVRSVVRMGLHLGCKVYLIHEGYQGMVDGGNNIKLATYDSVSDIIQKGGTIIGSARCMEFKTLEGRLKACYNLIKKGITNLVCIGGDGSLTGANTFRVEWPDLVKKLVDSNKITKEEADVCSTIQICGMVGTIDNDFAKTDMTIGADTALHRIIEATDCVTSTAQSHQRAFVIEVMGRHCGYLALVASLASEADFCFIPEWPQPTNWPDILCRKLAQAREKGQRLNLIIVAEGAIDREGKPISSETVQKIIKETLKYDTRITVLGHVQRGGNASAFDRLLGSRMGAEAVLALMEMTPESEPCVISIEGNQIVRVPLMKCVMKTQQVQQAMNNLDFDLAVELRGPSFKRNVDTYRMLTKLHIPREKDNLSEGNVYNVAVMNVGAPAGGMNAAVRAFVRSALYHHCNVYGIEDSFEGFSSGVLKKMDWGDVNNWVMVGGSILGTQKQLPNKYFDKIHETMKKYNIHGLLMIGGFEAFNSAIEFEKARNDYPYFRIPIVVVPATISNNVPGTSMTIGSDTALNTICEMIDKIKQSANGTKKRVFVIETMGGYCGYLATLTALASGADNAYIYEEAFTVDDIKEDCEVIKQKMEHGVKRYLVVKSEKASKNYNTDFVMAVFNEEGKGVFSTRTNILGHCQQGGNPSVFDRNLGTKFGIKALEHIMEQAKKTINLANNGRNAITKESCALLGIRNRTIEFTPVSDLVEEADFEHRVPKEQWWLKLRPLLRILTSHSSGYVSEAVDVKEMTN</sequence>
<feature type="binding site" description="in other chain" evidence="15">
    <location>
        <begin position="610"/>
        <end position="612"/>
    </location>
    <ligand>
        <name>beta-D-fructose 2,6-bisphosphate</name>
        <dbReference type="ChEBI" id="CHEBI:58579"/>
        <note>allosteric activator; ligand shared between dimeric partners</note>
    </ligand>
</feature>
<dbReference type="GO" id="GO:0061621">
    <property type="term" value="P:canonical glycolysis"/>
    <property type="evidence" value="ECO:0007669"/>
    <property type="project" value="TreeGrafter"/>
</dbReference>
<keyword evidence="10 15" id="KW-0418">Kinase</keyword>
<evidence type="ECO:0000256" key="6">
    <source>
        <dbReference type="ARBA" id="ARBA00022533"/>
    </source>
</evidence>
<dbReference type="AlphaFoldDB" id="A0A913HGE7"/>
<comment type="pathway">
    <text evidence="4 15 16">Carbohydrate degradation; glycolysis; D-glyceraldehyde 3-phosphate and glycerone phosphate from D-glucose: step 3/4.</text>
</comment>
<dbReference type="WBParaSite" id="SSTP_0000219900.1">
    <property type="protein sequence ID" value="SSTP_0000219900.1"/>
    <property type="gene ID" value="SSTP_0000219900"/>
</dbReference>
<dbReference type="GO" id="GO:0048029">
    <property type="term" value="F:monosaccharide binding"/>
    <property type="evidence" value="ECO:0007669"/>
    <property type="project" value="TreeGrafter"/>
</dbReference>
<proteinExistence type="inferred from homology"/>
<keyword evidence="13 15" id="KW-0324">Glycolysis</keyword>
<feature type="region of interest" description="N-terminal catalytic PFK domain 1" evidence="15">
    <location>
        <begin position="1"/>
        <end position="422"/>
    </location>
</feature>
<comment type="subcellular location">
    <subcellularLocation>
        <location evidence="3 15">Cytoplasm</location>
    </subcellularLocation>
</comment>
<keyword evidence="8 15" id="KW-0479">Metal-binding</keyword>
<evidence type="ECO:0000256" key="11">
    <source>
        <dbReference type="ARBA" id="ARBA00022840"/>
    </source>
</evidence>
<comment type="function">
    <text evidence="2 15">Catalyzes the phosphorylation of D-fructose 6-phosphate to fructose 1,6-bisphosphate by ATP, the first committing step of glycolysis.</text>
</comment>
<feature type="binding site" description="in other chain" evidence="15">
    <location>
        <position position="774"/>
    </location>
    <ligand>
        <name>beta-D-fructose 2,6-bisphosphate</name>
        <dbReference type="ChEBI" id="CHEBI:58579"/>
        <note>allosteric activator; ligand shared between dimeric partners</note>
    </ligand>
</feature>
<evidence type="ECO:0000256" key="3">
    <source>
        <dbReference type="ARBA" id="ARBA00004496"/>
    </source>
</evidence>
<feature type="binding site" evidence="15">
    <location>
        <position position="324"/>
    </location>
    <ligand>
        <name>substrate</name>
        <note>ligand shared between dimeric partners</note>
    </ligand>
</feature>
<comment type="similarity">
    <text evidence="15">Belongs to the phosphofructokinase type A (PFKA) family. ATP-dependent PFK group I subfamily. Eukaryotic two domain clade 'E' sub-subfamily.</text>
</comment>
<feature type="binding site" evidence="15">
    <location>
        <position position="57"/>
    </location>
    <ligand>
        <name>ATP</name>
        <dbReference type="ChEBI" id="CHEBI:30616"/>
    </ligand>
</feature>
<feature type="binding site" description="in other chain" evidence="15">
    <location>
        <position position="508"/>
    </location>
    <ligand>
        <name>beta-D-fructose 2,6-bisphosphate</name>
        <dbReference type="ChEBI" id="CHEBI:58579"/>
        <note>allosteric activator; ligand shared between dimeric partners</note>
    </ligand>
</feature>
<feature type="active site" description="Proton acceptor" evidence="15">
    <location>
        <position position="198"/>
    </location>
</feature>
<comment type="similarity">
    <text evidence="16">Belongs to the phosphofructokinase type A (PFKA) family. ATP-dependent PFK group I subfamily. Eukaryotic two domain clade "E" sub-subfamily.</text>
</comment>
<evidence type="ECO:0000256" key="8">
    <source>
        <dbReference type="ARBA" id="ARBA00022723"/>
    </source>
</evidence>
<dbReference type="PIRSF" id="PIRSF000533">
    <property type="entry name" value="ATP_PFK_euk"/>
    <property type="match status" value="1"/>
</dbReference>
<keyword evidence="11 15" id="KW-0067">ATP-binding</keyword>
<protein>
    <recommendedName>
        <fullName evidence="15">ATP-dependent 6-phosphofructokinase</fullName>
        <shortName evidence="15">ATP-PFK</shortName>
        <shortName evidence="15">Phosphofructokinase</shortName>
        <ecNumber evidence="15">2.7.1.11</ecNumber>
    </recommendedName>
    <alternativeName>
        <fullName evidence="15">Phosphohexokinase</fullName>
    </alternativeName>
</protein>
<feature type="binding site" evidence="15">
    <location>
        <position position="151"/>
    </location>
    <ligand>
        <name>Mg(2+)</name>
        <dbReference type="ChEBI" id="CHEBI:18420"/>
        <note>catalytic</note>
    </ligand>
</feature>
<dbReference type="FunFam" id="3.40.50.460:FF:000003">
    <property type="entry name" value="ATP-dependent 6-phosphofructokinase"/>
    <property type="match status" value="1"/>
</dbReference>
<dbReference type="FunFam" id="3.40.50.460:FF:000008">
    <property type="entry name" value="ATP-dependent 6-phosphofructokinase"/>
    <property type="match status" value="1"/>
</dbReference>
<evidence type="ECO:0000256" key="4">
    <source>
        <dbReference type="ARBA" id="ARBA00004679"/>
    </source>
</evidence>
<evidence type="ECO:0000256" key="14">
    <source>
        <dbReference type="ARBA" id="ARBA00048070"/>
    </source>
</evidence>
<feature type="binding site" evidence="15">
    <location>
        <begin position="150"/>
        <end position="153"/>
    </location>
    <ligand>
        <name>ATP</name>
        <dbReference type="ChEBI" id="CHEBI:30616"/>
    </ligand>
</feature>
<dbReference type="PROSITE" id="PS00433">
    <property type="entry name" value="PHOSPHOFRUCTOKINASE"/>
    <property type="match status" value="2"/>
</dbReference>
<feature type="binding site" description="in other chain" evidence="15">
    <location>
        <begin position="698"/>
        <end position="701"/>
    </location>
    <ligand>
        <name>beta-D-fructose 2,6-bisphosphate</name>
        <dbReference type="ChEBI" id="CHEBI:58579"/>
        <note>allosteric activator; ligand shared between dimeric partners</note>
    </ligand>
</feature>
<comment type="activity regulation">
    <text evidence="15">Allosterically activated by ADP, AMP, or fructose 2,6-bisphosphate, and allosterically inhibited by ATP or citrate.</text>
</comment>
<evidence type="ECO:0000313" key="18">
    <source>
        <dbReference type="Proteomes" id="UP000035681"/>
    </source>
</evidence>
<feature type="binding site" evidence="15">
    <location>
        <position position="603"/>
    </location>
    <ligand>
        <name>beta-D-fructose 2,6-bisphosphate</name>
        <dbReference type="ChEBI" id="CHEBI:58579"/>
        <note>allosteric activator; ligand shared between dimeric partners</note>
    </ligand>
</feature>
<organism evidence="19">
    <name type="scientific">Strongyloides stercoralis</name>
    <name type="common">Threadworm</name>
    <dbReference type="NCBI Taxonomy" id="6248"/>
    <lineage>
        <taxon>Eukaryota</taxon>
        <taxon>Metazoa</taxon>
        <taxon>Ecdysozoa</taxon>
        <taxon>Nematoda</taxon>
        <taxon>Chromadorea</taxon>
        <taxon>Rhabditida</taxon>
        <taxon>Tylenchina</taxon>
        <taxon>Panagrolaimomorpha</taxon>
        <taxon>Strongyloidoidea</taxon>
        <taxon>Strongyloididae</taxon>
        <taxon>Strongyloides</taxon>
    </lineage>
</organism>
<feature type="binding site" evidence="15">
    <location>
        <position position="692"/>
    </location>
    <ligand>
        <name>beta-D-fructose 2,6-bisphosphate</name>
        <dbReference type="ChEBI" id="CHEBI:58579"/>
        <note>allosteric activator; ligand shared between dimeric partners</note>
    </ligand>
</feature>
<dbReference type="Pfam" id="PF00365">
    <property type="entry name" value="PFK"/>
    <property type="match status" value="2"/>
</dbReference>
<dbReference type="InterPro" id="IPR000023">
    <property type="entry name" value="Phosphofructokinase_dom"/>
</dbReference>
<dbReference type="GO" id="GO:0006002">
    <property type="term" value="P:fructose 6-phosphate metabolic process"/>
    <property type="evidence" value="ECO:0007669"/>
    <property type="project" value="InterPro"/>
</dbReference>
<accession>A0A913HGE7</accession>
<keyword evidence="12 15" id="KW-0460">Magnesium</keyword>
<dbReference type="Gene3D" id="3.40.50.460">
    <property type="entry name" value="Phosphofructokinase domain"/>
    <property type="match status" value="2"/>
</dbReference>
<comment type="caution">
    <text evidence="15">Lacks conserved residue(s) required for the propagation of feature annotation.</text>
</comment>
<dbReference type="InterPro" id="IPR015912">
    <property type="entry name" value="Phosphofructokinase_CS"/>
</dbReference>
<dbReference type="WBParaSite" id="TCONS_00010863.p1">
    <property type="protein sequence ID" value="TCONS_00010863.p1"/>
    <property type="gene ID" value="XLOC_004623"/>
</dbReference>
<dbReference type="NCBIfam" id="TIGR02478">
    <property type="entry name" value="6PF1K_euk"/>
    <property type="match status" value="1"/>
</dbReference>
<dbReference type="Gene3D" id="3.40.50.450">
    <property type="match status" value="2"/>
</dbReference>
<dbReference type="PANTHER" id="PTHR13697:SF4">
    <property type="entry name" value="ATP-DEPENDENT 6-PHOSPHOFRUCTOKINASE"/>
    <property type="match status" value="1"/>
</dbReference>
<dbReference type="GO" id="GO:0046872">
    <property type="term" value="F:metal ion binding"/>
    <property type="evidence" value="ECO:0007669"/>
    <property type="project" value="UniProtKB-KW"/>
</dbReference>
<feature type="domain" description="Phosphofructokinase" evidence="17">
    <location>
        <begin position="439"/>
        <end position="724"/>
    </location>
</feature>
<feature type="binding site" evidence="15">
    <location>
        <begin position="120"/>
        <end position="121"/>
    </location>
    <ligand>
        <name>ATP</name>
        <dbReference type="ChEBI" id="CHEBI:30616"/>
    </ligand>
</feature>
<dbReference type="InterPro" id="IPR035966">
    <property type="entry name" value="PKF_sf"/>
</dbReference>
<keyword evidence="9 15" id="KW-0547">Nucleotide-binding</keyword>
<comment type="catalytic activity">
    <reaction evidence="14 15 16">
        <text>beta-D-fructose 6-phosphate + ATP = beta-D-fructose 1,6-bisphosphate + ADP + H(+)</text>
        <dbReference type="Rhea" id="RHEA:16109"/>
        <dbReference type="ChEBI" id="CHEBI:15378"/>
        <dbReference type="ChEBI" id="CHEBI:30616"/>
        <dbReference type="ChEBI" id="CHEBI:32966"/>
        <dbReference type="ChEBI" id="CHEBI:57634"/>
        <dbReference type="ChEBI" id="CHEBI:456216"/>
        <dbReference type="EC" id="2.7.1.11"/>
    </reaction>
</comment>
<reference evidence="19" key="1">
    <citation type="submission" date="2022-10" db="UniProtKB">
        <authorList>
            <consortium name="WormBaseParasite"/>
        </authorList>
    </citation>
    <scope>IDENTIFICATION</scope>
</reference>
<feature type="binding site" description="in other chain" evidence="15">
    <location>
        <begin position="565"/>
        <end position="569"/>
    </location>
    <ligand>
        <name>beta-D-fructose 2,6-bisphosphate</name>
        <dbReference type="ChEBI" id="CHEBI:58579"/>
        <note>allosteric activator; ligand shared between dimeric partners</note>
    </ligand>
</feature>
<dbReference type="GO" id="GO:0003872">
    <property type="term" value="F:6-phosphofructokinase activity"/>
    <property type="evidence" value="ECO:0007669"/>
    <property type="project" value="UniProtKB-UniRule"/>
</dbReference>
<evidence type="ECO:0000259" key="17">
    <source>
        <dbReference type="Pfam" id="PF00365"/>
    </source>
</evidence>
<evidence type="ECO:0000256" key="1">
    <source>
        <dbReference type="ARBA" id="ARBA00001946"/>
    </source>
</evidence>
<keyword evidence="18" id="KW-1185">Reference proteome</keyword>
<comment type="cofactor">
    <cofactor evidence="1 15">
        <name>Mg(2+)</name>
        <dbReference type="ChEBI" id="CHEBI:18420"/>
    </cofactor>
</comment>
<keyword evidence="5 15" id="KW-0963">Cytoplasm</keyword>
<evidence type="ECO:0000256" key="15">
    <source>
        <dbReference type="HAMAP-Rule" id="MF_03184"/>
    </source>
</evidence>
<dbReference type="HAMAP" id="MF_03184">
    <property type="entry name" value="Phosphofructokinase_I_E"/>
    <property type="match status" value="1"/>
</dbReference>
<dbReference type="FunFam" id="3.40.50.450:FF:000043">
    <property type="entry name" value="ATP-dependent 6-phosphofructokinase, platelet type"/>
    <property type="match status" value="1"/>
</dbReference>
<evidence type="ECO:0000256" key="10">
    <source>
        <dbReference type="ARBA" id="ARBA00022777"/>
    </source>
</evidence>
<evidence type="ECO:0000256" key="7">
    <source>
        <dbReference type="ARBA" id="ARBA00022679"/>
    </source>
</evidence>
<feature type="binding site" evidence="15">
    <location>
        <position position="233"/>
    </location>
    <ligand>
        <name>substrate</name>
        <note>ligand shared between dimeric partners</note>
    </ligand>
</feature>
<comment type="subunit">
    <text evidence="15">Homotetramer.</text>
</comment>
<dbReference type="EC" id="2.7.1.11" evidence="15"/>
<feature type="domain" description="Phosphofructokinase" evidence="17">
    <location>
        <begin position="50"/>
        <end position="355"/>
    </location>
</feature>
<name>A0A913HGE7_STRER</name>
<dbReference type="InterPro" id="IPR009161">
    <property type="entry name" value="6-Pfructokinase_euk"/>
</dbReference>
<evidence type="ECO:0000256" key="12">
    <source>
        <dbReference type="ARBA" id="ARBA00022842"/>
    </source>
</evidence>
<evidence type="ECO:0000256" key="9">
    <source>
        <dbReference type="ARBA" id="ARBA00022741"/>
    </source>
</evidence>
<evidence type="ECO:0000256" key="2">
    <source>
        <dbReference type="ARBA" id="ARBA00002659"/>
    </source>
</evidence>
<feature type="binding site" description="in other chain" evidence="15">
    <location>
        <begin position="330"/>
        <end position="333"/>
    </location>
    <ligand>
        <name>substrate</name>
        <note>ligand shared between dimeric partners</note>
    </ligand>
</feature>
<keyword evidence="7 15" id="KW-0808">Transferase</keyword>
<feature type="binding site" description="in other chain" evidence="15">
    <location>
        <position position="296"/>
    </location>
    <ligand>
        <name>substrate</name>
        <note>ligand shared between dimeric partners</note>
    </ligand>
</feature>
<dbReference type="GO" id="GO:0030388">
    <property type="term" value="P:fructose 1,6-bisphosphate metabolic process"/>
    <property type="evidence" value="ECO:0007669"/>
    <property type="project" value="TreeGrafter"/>
</dbReference>
<keyword evidence="6 15" id="KW-0021">Allosteric enzyme</keyword>
<feature type="binding site" description="in other chain" evidence="15">
    <location>
        <position position="666"/>
    </location>
    <ligand>
        <name>beta-D-fructose 2,6-bisphosphate</name>
        <dbReference type="ChEBI" id="CHEBI:58579"/>
        <note>allosteric activator; ligand shared between dimeric partners</note>
    </ligand>
</feature>
<dbReference type="FunFam" id="3.40.50.450:FF:000064">
    <property type="entry name" value="Phosphofructokinase, platelet b"/>
    <property type="match status" value="1"/>
</dbReference>
<dbReference type="GO" id="GO:0005524">
    <property type="term" value="F:ATP binding"/>
    <property type="evidence" value="ECO:0007669"/>
    <property type="project" value="UniProtKB-KW"/>
</dbReference>
<dbReference type="SUPFAM" id="SSF53784">
    <property type="entry name" value="Phosphofructokinase"/>
    <property type="match status" value="2"/>
</dbReference>
<dbReference type="GO" id="GO:0016208">
    <property type="term" value="F:AMP binding"/>
    <property type="evidence" value="ECO:0007669"/>
    <property type="project" value="TreeGrafter"/>
</dbReference>
<dbReference type="GO" id="GO:0070095">
    <property type="term" value="F:fructose-6-phosphate binding"/>
    <property type="evidence" value="ECO:0007669"/>
    <property type="project" value="TreeGrafter"/>
</dbReference>
<dbReference type="PRINTS" id="PR00476">
    <property type="entry name" value="PHFRCTKINASE"/>
</dbReference>
<evidence type="ECO:0000256" key="13">
    <source>
        <dbReference type="ARBA" id="ARBA00023152"/>
    </source>
</evidence>
<evidence type="ECO:0000256" key="5">
    <source>
        <dbReference type="ARBA" id="ARBA00022490"/>
    </source>
</evidence>
<evidence type="ECO:0000256" key="16">
    <source>
        <dbReference type="PIRNR" id="PIRNR000533"/>
    </source>
</evidence>